<dbReference type="CDD" id="cd11322">
    <property type="entry name" value="AmyAc_Glg_BE"/>
    <property type="match status" value="1"/>
</dbReference>
<evidence type="ECO:0000313" key="13">
    <source>
        <dbReference type="EMBL" id="USE78227.1"/>
    </source>
</evidence>
<dbReference type="Gene3D" id="2.60.40.1180">
    <property type="entry name" value="Golgi alpha-mannosidase II"/>
    <property type="match status" value="1"/>
</dbReference>
<keyword evidence="5 10" id="KW-0321">Glycogen metabolism</keyword>
<dbReference type="NCBIfam" id="NF008967">
    <property type="entry name" value="PRK12313.1"/>
    <property type="match status" value="1"/>
</dbReference>
<dbReference type="InterPro" id="IPR006048">
    <property type="entry name" value="A-amylase/branching_C"/>
</dbReference>
<dbReference type="InterPro" id="IPR044143">
    <property type="entry name" value="GlgB_N_E_set_prok"/>
</dbReference>
<accession>A0ABY4VLX5</accession>
<dbReference type="InterPro" id="IPR013783">
    <property type="entry name" value="Ig-like_fold"/>
</dbReference>
<keyword evidence="6 10" id="KW-0328">Glycosyltransferase</keyword>
<dbReference type="InterPro" id="IPR013780">
    <property type="entry name" value="Glyco_hydro_b"/>
</dbReference>
<evidence type="ECO:0000256" key="8">
    <source>
        <dbReference type="ARBA" id="ARBA00023056"/>
    </source>
</evidence>
<dbReference type="HAMAP" id="MF_00685">
    <property type="entry name" value="GlgB"/>
    <property type="match status" value="1"/>
</dbReference>
<keyword evidence="7 10" id="KW-0808">Transferase</keyword>
<dbReference type="InterPro" id="IPR004193">
    <property type="entry name" value="Glyco_hydro_13_N"/>
</dbReference>
<dbReference type="GO" id="GO:0003844">
    <property type="term" value="F:1,4-alpha-glucan branching enzyme activity"/>
    <property type="evidence" value="ECO:0007669"/>
    <property type="project" value="UniProtKB-EC"/>
</dbReference>
<evidence type="ECO:0000313" key="14">
    <source>
        <dbReference type="Proteomes" id="UP001056648"/>
    </source>
</evidence>
<comment type="function">
    <text evidence="2 10">Catalyzes the formation of the alpha-1,6-glucosidic linkages in glycogen by scission of a 1,4-alpha-linked oligosaccharide from growing alpha-1,4-glucan chains and the subsequent attachment of the oligosaccharide to the alpha-1,6 position.</text>
</comment>
<evidence type="ECO:0000256" key="1">
    <source>
        <dbReference type="ARBA" id="ARBA00000826"/>
    </source>
</evidence>
<dbReference type="NCBIfam" id="NF003811">
    <property type="entry name" value="PRK05402.1"/>
    <property type="match status" value="1"/>
</dbReference>
<sequence length="755" mass="83436">MATTTFSGPASTRGPHGQSEHTAAQFDALLGARHADPFSLLGPHREGDRMVVRACLPGAQSVALADNAGNAIGPMQCIHAGGIFAGTLPDKLGRRDYRLDITWGDGTRQLSADPYSFDLLLGELDLHLIGEGRHFELGRCLGAQWMTVDGIEGVRFAVWAPNASRVSVIGDFNGWHPARHPMRLRYGAGVWELFVPAGLGVQPGSRYKFDLSDANGHPLPDKADPLALATELPPGTASVVTQAGVSAPPFGWTDQAWMSRRSSQDPYSAPMSIYEVHAGSWLREVNDPSRGWEILAERLIPYVRDLGFTHIELLPITEHPFGGSWGYQPLSLFAPTARFGPPQAFAAFVDRCHEAGIGVILDWVPAHFPTDPHGLAQFDGTALYEHQDPREGFHQDWNTLIYNLGRNEVRGFLLASALHWLREFHIDGLRVDAVASMLYRDYSRKAGQWVPNRFGGRENLEAVSFLRELNTVVRERCHGAMTIAEESTAWPGVTAPVDSGGLGFTFKWNMGWMHDTLRYLSHDPVHRAWHHQDMTFGMVYAWSEAFVLPLSHDEVVHGKGSLINKAPGDHWQKLANLRAYFGFMWTHPGKKLLFMGGELAQWLEWNHESQLDWALLDHPSHRGMQMLIRDLNRVYRELPALHACDHDPGGFSWVIGDDSHNSVFAYLRRAAPDSGDVVLAVVNMTPVPRPGYRLGVPHAGRWQEIVNTDAACYGGSNVGNGGELFAQAEPSHGLPASLSLTLPPLATLLLRHLPD</sequence>
<evidence type="ECO:0000256" key="9">
    <source>
        <dbReference type="ARBA" id="ARBA00023277"/>
    </source>
</evidence>
<dbReference type="SUPFAM" id="SSF51445">
    <property type="entry name" value="(Trans)glycosidases"/>
    <property type="match status" value="1"/>
</dbReference>
<dbReference type="InterPro" id="IPR017853">
    <property type="entry name" value="GH"/>
</dbReference>
<dbReference type="PIRSF" id="PIRSF000463">
    <property type="entry name" value="GlgB"/>
    <property type="match status" value="1"/>
</dbReference>
<comment type="catalytic activity">
    <reaction evidence="1 10">
        <text>Transfers a segment of a (1-&gt;4)-alpha-D-glucan chain to a primary hydroxy group in a similar glucan chain.</text>
        <dbReference type="EC" id="2.4.1.18"/>
    </reaction>
</comment>
<dbReference type="PANTHER" id="PTHR43651:SF3">
    <property type="entry name" value="1,4-ALPHA-GLUCAN-BRANCHING ENZYME"/>
    <property type="match status" value="1"/>
</dbReference>
<dbReference type="InterPro" id="IPR037439">
    <property type="entry name" value="Branching_enzy"/>
</dbReference>
<dbReference type="InterPro" id="IPR006407">
    <property type="entry name" value="GlgB"/>
</dbReference>
<dbReference type="InterPro" id="IPR006047">
    <property type="entry name" value="GH13_cat_dom"/>
</dbReference>
<evidence type="ECO:0000259" key="12">
    <source>
        <dbReference type="SMART" id="SM00642"/>
    </source>
</evidence>
<keyword evidence="9 10" id="KW-0119">Carbohydrate metabolism</keyword>
<dbReference type="EMBL" id="CP098735">
    <property type="protein sequence ID" value="USE78227.1"/>
    <property type="molecule type" value="Genomic_DNA"/>
</dbReference>
<dbReference type="InterPro" id="IPR014756">
    <property type="entry name" value="Ig_E-set"/>
</dbReference>
<dbReference type="Pfam" id="PF02806">
    <property type="entry name" value="Alpha-amylase_C"/>
    <property type="match status" value="1"/>
</dbReference>
<proteinExistence type="inferred from homology"/>
<dbReference type="PANTHER" id="PTHR43651">
    <property type="entry name" value="1,4-ALPHA-GLUCAN-BRANCHING ENZYME"/>
    <property type="match status" value="1"/>
</dbReference>
<name>A0ABY4VLX5_9BURK</name>
<reference evidence="13" key="1">
    <citation type="submission" date="2022-06" db="EMBL/GenBank/DDBJ databases">
        <title>Complete genome sequence and characterization of Cupriavidus gilardii QJ1 isolated from contaminating cells.</title>
        <authorList>
            <person name="Qi J."/>
        </authorList>
    </citation>
    <scope>NUCLEOTIDE SEQUENCE</scope>
    <source>
        <strain evidence="13">QJ1</strain>
    </source>
</reference>
<evidence type="ECO:0000256" key="11">
    <source>
        <dbReference type="SAM" id="MobiDB-lite"/>
    </source>
</evidence>
<feature type="active site" description="Nucleophile" evidence="10">
    <location>
        <position position="432"/>
    </location>
</feature>
<organism evidence="13 14">
    <name type="scientific">Cupriavidus gilardii</name>
    <dbReference type="NCBI Taxonomy" id="82541"/>
    <lineage>
        <taxon>Bacteria</taxon>
        <taxon>Pseudomonadati</taxon>
        <taxon>Pseudomonadota</taxon>
        <taxon>Betaproteobacteria</taxon>
        <taxon>Burkholderiales</taxon>
        <taxon>Burkholderiaceae</taxon>
        <taxon>Cupriavidus</taxon>
    </lineage>
</organism>
<dbReference type="RefSeq" id="WP_252252291.1">
    <property type="nucleotide sequence ID" value="NZ_CP098735.1"/>
</dbReference>
<evidence type="ECO:0000256" key="10">
    <source>
        <dbReference type="HAMAP-Rule" id="MF_00685"/>
    </source>
</evidence>
<dbReference type="CDD" id="cd02855">
    <property type="entry name" value="E_set_GBE_prok_N"/>
    <property type="match status" value="1"/>
</dbReference>
<evidence type="ECO:0000256" key="6">
    <source>
        <dbReference type="ARBA" id="ARBA00022676"/>
    </source>
</evidence>
<dbReference type="Pfam" id="PF00128">
    <property type="entry name" value="Alpha-amylase"/>
    <property type="match status" value="1"/>
</dbReference>
<evidence type="ECO:0000256" key="4">
    <source>
        <dbReference type="ARBA" id="ARBA00009000"/>
    </source>
</evidence>
<dbReference type="EC" id="2.4.1.18" evidence="10"/>
<dbReference type="Proteomes" id="UP001056648">
    <property type="component" value="Chromosome 1"/>
</dbReference>
<comment type="pathway">
    <text evidence="3 10">Glycan biosynthesis; glycogen biosynthesis.</text>
</comment>
<feature type="region of interest" description="Disordered" evidence="11">
    <location>
        <begin position="1"/>
        <end position="21"/>
    </location>
</feature>
<gene>
    <name evidence="10 13" type="primary">glgB</name>
    <name evidence="13" type="ORF">NDR89_04135</name>
</gene>
<dbReference type="Gene3D" id="3.20.20.80">
    <property type="entry name" value="Glycosidases"/>
    <property type="match status" value="1"/>
</dbReference>
<keyword evidence="14" id="KW-1185">Reference proteome</keyword>
<dbReference type="Pfam" id="PF02922">
    <property type="entry name" value="CBM_48"/>
    <property type="match status" value="1"/>
</dbReference>
<evidence type="ECO:0000256" key="3">
    <source>
        <dbReference type="ARBA" id="ARBA00004964"/>
    </source>
</evidence>
<feature type="domain" description="Glycosyl hydrolase family 13 catalytic" evidence="12">
    <location>
        <begin position="275"/>
        <end position="633"/>
    </location>
</feature>
<evidence type="ECO:0000256" key="5">
    <source>
        <dbReference type="ARBA" id="ARBA00022600"/>
    </source>
</evidence>
<dbReference type="InterPro" id="IPR054169">
    <property type="entry name" value="GlgB_N"/>
</dbReference>
<comment type="subunit">
    <text evidence="10">Monomer.</text>
</comment>
<dbReference type="Pfam" id="PF22019">
    <property type="entry name" value="GlgB_N"/>
    <property type="match status" value="1"/>
</dbReference>
<protein>
    <recommendedName>
        <fullName evidence="10">1,4-alpha-glucan branching enzyme GlgB</fullName>
        <ecNumber evidence="10">2.4.1.18</ecNumber>
    </recommendedName>
    <alternativeName>
        <fullName evidence="10">1,4-alpha-D-glucan:1,4-alpha-D-glucan 6-glucosyl-transferase</fullName>
    </alternativeName>
    <alternativeName>
        <fullName evidence="10">Alpha-(1-&gt;4)-glucan branching enzyme</fullName>
    </alternativeName>
    <alternativeName>
        <fullName evidence="10">Glycogen branching enzyme</fullName>
        <shortName evidence="10">BE</shortName>
    </alternativeName>
</protein>
<evidence type="ECO:0000256" key="7">
    <source>
        <dbReference type="ARBA" id="ARBA00022679"/>
    </source>
</evidence>
<keyword evidence="8 10" id="KW-0320">Glycogen biosynthesis</keyword>
<dbReference type="NCBIfam" id="TIGR01515">
    <property type="entry name" value="branching_enzym"/>
    <property type="match status" value="1"/>
</dbReference>
<evidence type="ECO:0000256" key="2">
    <source>
        <dbReference type="ARBA" id="ARBA00002953"/>
    </source>
</evidence>
<feature type="active site" description="Proton donor" evidence="10">
    <location>
        <position position="485"/>
    </location>
</feature>
<dbReference type="Gene3D" id="2.60.40.10">
    <property type="entry name" value="Immunoglobulins"/>
    <property type="match status" value="2"/>
</dbReference>
<comment type="similarity">
    <text evidence="4 10">Belongs to the glycosyl hydrolase 13 family. GlgB subfamily.</text>
</comment>
<feature type="compositionally biased region" description="Polar residues" evidence="11">
    <location>
        <begin position="1"/>
        <end position="10"/>
    </location>
</feature>
<dbReference type="SUPFAM" id="SSF51011">
    <property type="entry name" value="Glycosyl hydrolase domain"/>
    <property type="match status" value="1"/>
</dbReference>
<dbReference type="SMART" id="SM00642">
    <property type="entry name" value="Aamy"/>
    <property type="match status" value="1"/>
</dbReference>
<dbReference type="SUPFAM" id="SSF81296">
    <property type="entry name" value="E set domains"/>
    <property type="match status" value="2"/>
</dbReference>